<dbReference type="AlphaFoldDB" id="A0A2G5U6Q7"/>
<sequence length="78" mass="9053">MDKQKTERRRRKRYPMEPQLSHCRGTLLMLLLLVTNDNQMGRSEGGDKRTSGEREGDFQILRILGALSDRNVICTFSQ</sequence>
<proteinExistence type="predicted"/>
<evidence type="ECO:0000313" key="1">
    <source>
        <dbReference type="EMBL" id="PIC35219.1"/>
    </source>
</evidence>
<accession>A0A2G5U6Q7</accession>
<keyword evidence="2" id="KW-1185">Reference proteome</keyword>
<reference evidence="2" key="1">
    <citation type="submission" date="2017-10" db="EMBL/GenBank/DDBJ databases">
        <title>Rapid genome shrinkage in a self-fertile nematode reveals novel sperm competition proteins.</title>
        <authorList>
            <person name="Yin D."/>
            <person name="Schwarz E.M."/>
            <person name="Thomas C.G."/>
            <person name="Felde R.L."/>
            <person name="Korf I.F."/>
            <person name="Cutter A.D."/>
            <person name="Schartner C.M."/>
            <person name="Ralston E.J."/>
            <person name="Meyer B.J."/>
            <person name="Haag E.S."/>
        </authorList>
    </citation>
    <scope>NUCLEOTIDE SEQUENCE [LARGE SCALE GENOMIC DNA]</scope>
    <source>
        <strain evidence="2">JU1422</strain>
    </source>
</reference>
<name>A0A2G5U6Q7_9PELO</name>
<evidence type="ECO:0000313" key="2">
    <source>
        <dbReference type="Proteomes" id="UP000230233"/>
    </source>
</evidence>
<dbReference type="Proteomes" id="UP000230233">
    <property type="component" value="Chromosome IV"/>
</dbReference>
<dbReference type="EMBL" id="PDUG01000004">
    <property type="protein sequence ID" value="PIC35219.1"/>
    <property type="molecule type" value="Genomic_DNA"/>
</dbReference>
<comment type="caution">
    <text evidence="1">The sequence shown here is derived from an EMBL/GenBank/DDBJ whole genome shotgun (WGS) entry which is preliminary data.</text>
</comment>
<gene>
    <name evidence="1" type="primary">Cnig_chr_IV.g14645</name>
    <name evidence="1" type="ORF">B9Z55_014645</name>
</gene>
<protein>
    <submittedName>
        <fullName evidence="1">Uncharacterized protein</fullName>
    </submittedName>
</protein>
<organism evidence="1 2">
    <name type="scientific">Caenorhabditis nigoni</name>
    <dbReference type="NCBI Taxonomy" id="1611254"/>
    <lineage>
        <taxon>Eukaryota</taxon>
        <taxon>Metazoa</taxon>
        <taxon>Ecdysozoa</taxon>
        <taxon>Nematoda</taxon>
        <taxon>Chromadorea</taxon>
        <taxon>Rhabditida</taxon>
        <taxon>Rhabditina</taxon>
        <taxon>Rhabditomorpha</taxon>
        <taxon>Rhabditoidea</taxon>
        <taxon>Rhabditidae</taxon>
        <taxon>Peloderinae</taxon>
        <taxon>Caenorhabditis</taxon>
    </lineage>
</organism>